<evidence type="ECO:0008006" key="4">
    <source>
        <dbReference type="Google" id="ProtNLM"/>
    </source>
</evidence>
<keyword evidence="1" id="KW-0472">Membrane</keyword>
<feature type="transmembrane region" description="Helical" evidence="1">
    <location>
        <begin position="24"/>
        <end position="43"/>
    </location>
</feature>
<keyword evidence="1" id="KW-0812">Transmembrane</keyword>
<keyword evidence="1" id="KW-1133">Transmembrane helix</keyword>
<feature type="transmembrane region" description="Helical" evidence="1">
    <location>
        <begin position="50"/>
        <end position="70"/>
    </location>
</feature>
<gene>
    <name evidence="2" type="ORF">AM1BK_49970</name>
</gene>
<name>A0ABQ3NC22_9BACI</name>
<keyword evidence="3" id="KW-1185">Reference proteome</keyword>
<protein>
    <recommendedName>
        <fullName evidence="4">DUF3899 domain-containing protein</fullName>
    </recommendedName>
</protein>
<evidence type="ECO:0000256" key="1">
    <source>
        <dbReference type="SAM" id="Phobius"/>
    </source>
</evidence>
<feature type="transmembrane region" description="Helical" evidence="1">
    <location>
        <begin position="107"/>
        <end position="135"/>
    </location>
</feature>
<dbReference type="Proteomes" id="UP000637074">
    <property type="component" value="Unassembled WGS sequence"/>
</dbReference>
<evidence type="ECO:0000313" key="3">
    <source>
        <dbReference type="Proteomes" id="UP000637074"/>
    </source>
</evidence>
<proteinExistence type="predicted"/>
<accession>A0ABQ3NC22</accession>
<dbReference type="RefSeq" id="WP_191277108.1">
    <property type="nucleotide sequence ID" value="NZ_BNDS01000043.1"/>
</dbReference>
<reference evidence="2 3" key="1">
    <citation type="journal article" date="2022" name="Int. J. Syst. Evol. Microbiol.">
        <title>Neobacillus kokaensis sp. nov., isolated from soil.</title>
        <authorList>
            <person name="Yuki K."/>
            <person name="Matsubara H."/>
            <person name="Yamaguchi S."/>
        </authorList>
    </citation>
    <scope>NUCLEOTIDE SEQUENCE [LARGE SCALE GENOMIC DNA]</scope>
    <source>
        <strain evidence="2 3">LOB 377</strain>
    </source>
</reference>
<sequence>MDDNRVRHLEMIQGVVNRMGQNAFLLKGWTVTLVAGLFVFANTQDIDYKYVAIALLPAIFFWLLDGYFLWQERLFRKLYDAVRKQNNETAADFSMDVRPFYADVHSWLRTCFSITLSLFYLPTIGVIVITLVLVWTK</sequence>
<organism evidence="2 3">
    <name type="scientific">Neobacillus kokaensis</name>
    <dbReference type="NCBI Taxonomy" id="2759023"/>
    <lineage>
        <taxon>Bacteria</taxon>
        <taxon>Bacillati</taxon>
        <taxon>Bacillota</taxon>
        <taxon>Bacilli</taxon>
        <taxon>Bacillales</taxon>
        <taxon>Bacillaceae</taxon>
        <taxon>Neobacillus</taxon>
    </lineage>
</organism>
<dbReference type="EMBL" id="BNDS01000043">
    <property type="protein sequence ID" value="GHI01455.1"/>
    <property type="molecule type" value="Genomic_DNA"/>
</dbReference>
<evidence type="ECO:0000313" key="2">
    <source>
        <dbReference type="EMBL" id="GHI01455.1"/>
    </source>
</evidence>
<comment type="caution">
    <text evidence="2">The sequence shown here is derived from an EMBL/GenBank/DDBJ whole genome shotgun (WGS) entry which is preliminary data.</text>
</comment>